<dbReference type="Proteomes" id="UP000017861">
    <property type="component" value="Unassembled WGS sequence"/>
</dbReference>
<protein>
    <submittedName>
        <fullName evidence="2">Uncharacterized protein</fullName>
    </submittedName>
</protein>
<feature type="region of interest" description="Disordered" evidence="1">
    <location>
        <begin position="107"/>
        <end position="145"/>
    </location>
</feature>
<reference evidence="2 3" key="1">
    <citation type="journal article" date="2014" name="Genome Announc.">
        <title>Trypanosoma cruzi Clone Dm28c Draft Genome Sequence.</title>
        <authorList>
            <person name="Grisard E.C."/>
            <person name="Teixeira S.M."/>
            <person name="de Almeida L.G."/>
            <person name="Stoco P.H."/>
            <person name="Gerber A.L."/>
            <person name="Talavera-Lopez C."/>
            <person name="Lima O.C."/>
            <person name="Andersson B."/>
            <person name="de Vasconcelos A.T."/>
        </authorList>
    </citation>
    <scope>NUCLEOTIDE SEQUENCE [LARGE SCALE GENOMIC DNA]</scope>
    <source>
        <strain evidence="2 3">Dm28c</strain>
    </source>
</reference>
<dbReference type="VEuPathDB" id="TriTrypDB:TCDM_11526"/>
<feature type="compositionally biased region" description="Basic residues" evidence="1">
    <location>
        <begin position="30"/>
        <end position="42"/>
    </location>
</feature>
<feature type="compositionally biased region" description="Basic and acidic residues" evidence="1">
    <location>
        <begin position="122"/>
        <end position="132"/>
    </location>
</feature>
<gene>
    <name evidence="2" type="ORF">TCDM_11526</name>
</gene>
<proteinExistence type="predicted"/>
<evidence type="ECO:0000313" key="2">
    <source>
        <dbReference type="EMBL" id="ESS60923.1"/>
    </source>
</evidence>
<feature type="compositionally biased region" description="Polar residues" evidence="1">
    <location>
        <begin position="162"/>
        <end position="186"/>
    </location>
</feature>
<comment type="caution">
    <text evidence="2">The sequence shown here is derived from an EMBL/GenBank/DDBJ whole genome shotgun (WGS) entry which is preliminary data.</text>
</comment>
<dbReference type="OrthoDB" id="10472519at2759"/>
<accession>V5B956</accession>
<evidence type="ECO:0000256" key="1">
    <source>
        <dbReference type="SAM" id="MobiDB-lite"/>
    </source>
</evidence>
<feature type="region of interest" description="Disordered" evidence="1">
    <location>
        <begin position="1"/>
        <end position="47"/>
    </location>
</feature>
<feature type="region of interest" description="Disordered" evidence="1">
    <location>
        <begin position="161"/>
        <end position="190"/>
    </location>
</feature>
<dbReference type="EMBL" id="AYLP01000371">
    <property type="protein sequence ID" value="ESS60923.1"/>
    <property type="molecule type" value="Genomic_DNA"/>
</dbReference>
<dbReference type="AlphaFoldDB" id="V5B956"/>
<feature type="compositionally biased region" description="Basic and acidic residues" evidence="1">
    <location>
        <begin position="14"/>
        <end position="29"/>
    </location>
</feature>
<feature type="compositionally biased region" description="Polar residues" evidence="1">
    <location>
        <begin position="108"/>
        <end position="121"/>
    </location>
</feature>
<evidence type="ECO:0000313" key="3">
    <source>
        <dbReference type="Proteomes" id="UP000017861"/>
    </source>
</evidence>
<name>V5B956_TRYCR</name>
<organism evidence="2 3">
    <name type="scientific">Trypanosoma cruzi Dm28c</name>
    <dbReference type="NCBI Taxonomy" id="1416333"/>
    <lineage>
        <taxon>Eukaryota</taxon>
        <taxon>Discoba</taxon>
        <taxon>Euglenozoa</taxon>
        <taxon>Kinetoplastea</taxon>
        <taxon>Metakinetoplastina</taxon>
        <taxon>Trypanosomatida</taxon>
        <taxon>Trypanosomatidae</taxon>
        <taxon>Trypanosoma</taxon>
        <taxon>Schizotrypanum</taxon>
    </lineage>
</organism>
<sequence length="270" mass="29726">MNGCSQEALTINMAREHAATPRRSTGEKGKKGKKHKHTRKKQTTGGKSIATALALAGNSTPALTHAPSQCCQSAGEKIRPSPQHTAHMEQAITHNAREEVTHRHRLQFNPTANTQRTWSKQSPKEPQAEADPHPSMTRRLTPSGHTECTVSTIDLILRPSLKNASVSDGPSSTIEENGQRSNTVTPPATMIPSYRGNSPITPRMQTHNQHTYKNHPMFFYQKPNNPFPSLISSVTVMFDSVGHFWHLYAVLPPRYGAPAPHAQTQASKNT</sequence>